<evidence type="ECO:0008006" key="3">
    <source>
        <dbReference type="Google" id="ProtNLM"/>
    </source>
</evidence>
<dbReference type="Proteomes" id="UP000601223">
    <property type="component" value="Unassembled WGS sequence"/>
</dbReference>
<comment type="caution">
    <text evidence="1">The sequence shown here is derived from an EMBL/GenBank/DDBJ whole genome shotgun (WGS) entry which is preliminary data.</text>
</comment>
<dbReference type="RefSeq" id="WP_203755541.1">
    <property type="nucleotide sequence ID" value="NZ_BONF01000048.1"/>
</dbReference>
<dbReference type="SUPFAM" id="SSF88723">
    <property type="entry name" value="PIN domain-like"/>
    <property type="match status" value="1"/>
</dbReference>
<dbReference type="EMBL" id="BONF01000048">
    <property type="protein sequence ID" value="GIF85516.1"/>
    <property type="molecule type" value="Genomic_DNA"/>
</dbReference>
<reference evidence="1 2" key="1">
    <citation type="submission" date="2021-01" db="EMBL/GenBank/DDBJ databases">
        <title>Whole genome shotgun sequence of Catellatospora bangladeshensis NBRC 107357.</title>
        <authorList>
            <person name="Komaki H."/>
            <person name="Tamura T."/>
        </authorList>
    </citation>
    <scope>NUCLEOTIDE SEQUENCE [LARGE SCALE GENOMIC DNA]</scope>
    <source>
        <strain evidence="1 2">NBRC 107357</strain>
    </source>
</reference>
<dbReference type="AlphaFoldDB" id="A0A8J3JRB4"/>
<organism evidence="1 2">
    <name type="scientific">Catellatospora bangladeshensis</name>
    <dbReference type="NCBI Taxonomy" id="310355"/>
    <lineage>
        <taxon>Bacteria</taxon>
        <taxon>Bacillati</taxon>
        <taxon>Actinomycetota</taxon>
        <taxon>Actinomycetes</taxon>
        <taxon>Micromonosporales</taxon>
        <taxon>Micromonosporaceae</taxon>
        <taxon>Catellatospora</taxon>
    </lineage>
</organism>
<keyword evidence="2" id="KW-1185">Reference proteome</keyword>
<name>A0A8J3JRB4_9ACTN</name>
<sequence>MRPRGRVVDTGAIRRYVAADSMTVSAALAGLEDRGYTALVPALCLSEAYWMADRADEAMLDVFRTLPQVEIVALDPGDAPAVGGLARFLGTLGMAHACLLAAVLRVPLMTAEPALAGKILSADLIREV</sequence>
<evidence type="ECO:0000313" key="1">
    <source>
        <dbReference type="EMBL" id="GIF85516.1"/>
    </source>
</evidence>
<accession>A0A8J3JRB4</accession>
<gene>
    <name evidence="1" type="ORF">Cba03nite_68650</name>
</gene>
<dbReference type="InterPro" id="IPR029060">
    <property type="entry name" value="PIN-like_dom_sf"/>
</dbReference>
<evidence type="ECO:0000313" key="2">
    <source>
        <dbReference type="Proteomes" id="UP000601223"/>
    </source>
</evidence>
<proteinExistence type="predicted"/>
<protein>
    <recommendedName>
        <fullName evidence="3">PIN domain-containing protein</fullName>
    </recommendedName>
</protein>